<keyword evidence="3" id="KW-1185">Reference proteome</keyword>
<organism evidence="2 3">
    <name type="scientific">Haliangium ochraceum (strain DSM 14365 / JCM 11303 / SMP-2)</name>
    <dbReference type="NCBI Taxonomy" id="502025"/>
    <lineage>
        <taxon>Bacteria</taxon>
        <taxon>Pseudomonadati</taxon>
        <taxon>Myxococcota</taxon>
        <taxon>Polyangia</taxon>
        <taxon>Haliangiales</taxon>
        <taxon>Kofleriaceae</taxon>
        <taxon>Haliangium</taxon>
    </lineage>
</organism>
<proteinExistence type="predicted"/>
<dbReference type="eggNOG" id="COG2208">
    <property type="taxonomic scope" value="Bacteria"/>
</dbReference>
<feature type="domain" description="PPM-type phosphatase" evidence="1">
    <location>
        <begin position="251"/>
        <end position="381"/>
    </location>
</feature>
<dbReference type="InterPro" id="IPR036457">
    <property type="entry name" value="PPM-type-like_dom_sf"/>
</dbReference>
<gene>
    <name evidence="2" type="ordered locus">Hoch_2573</name>
</gene>
<dbReference type="EMBL" id="CP001804">
    <property type="protein sequence ID" value="ACY15107.1"/>
    <property type="molecule type" value="Genomic_DNA"/>
</dbReference>
<evidence type="ECO:0000313" key="3">
    <source>
        <dbReference type="Proteomes" id="UP000001880"/>
    </source>
</evidence>
<name>D0LLS9_HALO1</name>
<dbReference type="KEGG" id="hoh:Hoch_2573"/>
<sequence>MWLFFVLLVANGFLAWLLATLWTRRRRGREAAEIERDLELVLNHASASLHARSLQEVFERATNCARDVWGGTGVMLVYLSSDRGACRVLRWGQSEHSLPASYWDELLAAPWTLGILTQAALEPAQWQRLTEPLAALFHDQAVDLIIPWIERDKLVCVTGMRMGRPLQERDYALLDLWNMGVIQACANHVIEGRVAPPDLAGEVEQANRLVQGFSSRKVRGELAGLSWLIHERRHSDDQFGNAFWDARLLSDGRLVVIAGENIATGLAASMLSTAINGCCDTLHELAGDEITPGRVLAHINRFLWRRINPLGMACIALVVDPQAGRIEHAVAGPLALWRLRWGEQGAELQPYPHRTPLLGDRLDVDFESRVGQMSEGDVFLALPQSLSAAAWPHQRAGRDPRFDSAQQAPLEQLGQYVLGAAANATRGDSAPLVLVRRGE</sequence>
<reference evidence="2 3" key="1">
    <citation type="journal article" date="2010" name="Stand. Genomic Sci.">
        <title>Complete genome sequence of Haliangium ochraceum type strain (SMP-2).</title>
        <authorList>
            <consortium name="US DOE Joint Genome Institute (JGI-PGF)"/>
            <person name="Ivanova N."/>
            <person name="Daum C."/>
            <person name="Lang E."/>
            <person name="Abt B."/>
            <person name="Kopitz M."/>
            <person name="Saunders E."/>
            <person name="Lapidus A."/>
            <person name="Lucas S."/>
            <person name="Glavina Del Rio T."/>
            <person name="Nolan M."/>
            <person name="Tice H."/>
            <person name="Copeland A."/>
            <person name="Cheng J.F."/>
            <person name="Chen F."/>
            <person name="Bruce D."/>
            <person name="Goodwin L."/>
            <person name="Pitluck S."/>
            <person name="Mavromatis K."/>
            <person name="Pati A."/>
            <person name="Mikhailova N."/>
            <person name="Chen A."/>
            <person name="Palaniappan K."/>
            <person name="Land M."/>
            <person name="Hauser L."/>
            <person name="Chang Y.J."/>
            <person name="Jeffries C.D."/>
            <person name="Detter J.C."/>
            <person name="Brettin T."/>
            <person name="Rohde M."/>
            <person name="Goker M."/>
            <person name="Bristow J."/>
            <person name="Markowitz V."/>
            <person name="Eisen J.A."/>
            <person name="Hugenholtz P."/>
            <person name="Kyrpides N.C."/>
            <person name="Klenk H.P."/>
        </authorList>
    </citation>
    <scope>NUCLEOTIDE SEQUENCE [LARGE SCALE GENOMIC DNA]</scope>
    <source>
        <strain evidence="3">DSM 14365 / CIP 107738 / JCM 11303 / AJ 13395 / SMP-2</strain>
    </source>
</reference>
<dbReference type="InterPro" id="IPR001932">
    <property type="entry name" value="PPM-type_phosphatase-like_dom"/>
</dbReference>
<dbReference type="Proteomes" id="UP000001880">
    <property type="component" value="Chromosome"/>
</dbReference>
<dbReference type="RefSeq" id="WP_012827715.1">
    <property type="nucleotide sequence ID" value="NC_013440.1"/>
</dbReference>
<protein>
    <submittedName>
        <fullName evidence="2">Protein serine/threonine phosphatase</fullName>
    </submittedName>
</protein>
<dbReference type="AlphaFoldDB" id="D0LLS9"/>
<evidence type="ECO:0000259" key="1">
    <source>
        <dbReference type="Pfam" id="PF07228"/>
    </source>
</evidence>
<dbReference type="Gene3D" id="3.60.40.10">
    <property type="entry name" value="PPM-type phosphatase domain"/>
    <property type="match status" value="1"/>
</dbReference>
<dbReference type="STRING" id="502025.Hoch_2573"/>
<dbReference type="HOGENOM" id="CLU_623699_0_0_7"/>
<dbReference type="Pfam" id="PF07228">
    <property type="entry name" value="SpoIIE"/>
    <property type="match status" value="1"/>
</dbReference>
<accession>D0LLS9</accession>
<evidence type="ECO:0000313" key="2">
    <source>
        <dbReference type="EMBL" id="ACY15107.1"/>
    </source>
</evidence>